<name>A0ABU4PG98_9SPHN</name>
<protein>
    <submittedName>
        <fullName evidence="3">Aa3-type cytochrome c oxidase subunit IV</fullName>
    </submittedName>
</protein>
<reference evidence="3 4" key="1">
    <citation type="submission" date="2023-11" db="EMBL/GenBank/DDBJ databases">
        <title>MicrobeMod: A computational toolkit for identifying prokaryotic methylation and restriction-modification with nanopore sequencing.</title>
        <authorList>
            <person name="Crits-Christoph A."/>
            <person name="Kang S.C."/>
            <person name="Lee H."/>
            <person name="Ostrov N."/>
        </authorList>
    </citation>
    <scope>NUCLEOTIDE SEQUENCE [LARGE SCALE GENOMIC DNA]</scope>
    <source>
        <strain evidence="3 4">ATCC 14820</strain>
    </source>
</reference>
<keyword evidence="1" id="KW-0812">Transmembrane</keyword>
<dbReference type="InterPro" id="IPR012422">
    <property type="entry name" value="Cyt_c_oxidase_su4_bac-aa3"/>
</dbReference>
<keyword evidence="4" id="KW-1185">Reference proteome</keyword>
<accession>A0ABU4PG98</accession>
<feature type="domain" description="Cytochrome c oxidase subunit IV bacterial aa3 type" evidence="2">
    <location>
        <begin position="8"/>
        <end position="32"/>
    </location>
</feature>
<dbReference type="EMBL" id="JAWXXV010000001">
    <property type="protein sequence ID" value="MDX5982705.1"/>
    <property type="molecule type" value="Genomic_DNA"/>
</dbReference>
<keyword evidence="1" id="KW-0472">Membrane</keyword>
<dbReference type="Proteomes" id="UP001279660">
    <property type="component" value="Unassembled WGS sequence"/>
</dbReference>
<comment type="caution">
    <text evidence="3">The sequence shown here is derived from an EMBL/GenBank/DDBJ whole genome shotgun (WGS) entry which is preliminary data.</text>
</comment>
<evidence type="ECO:0000313" key="4">
    <source>
        <dbReference type="Proteomes" id="UP001279660"/>
    </source>
</evidence>
<feature type="transmembrane region" description="Helical" evidence="1">
    <location>
        <begin position="20"/>
        <end position="39"/>
    </location>
</feature>
<proteinExistence type="predicted"/>
<keyword evidence="1" id="KW-1133">Transmembrane helix</keyword>
<evidence type="ECO:0000259" key="2">
    <source>
        <dbReference type="Pfam" id="PF07835"/>
    </source>
</evidence>
<gene>
    <name evidence="3" type="ORF">SIL82_00405</name>
</gene>
<sequence length="42" mass="4626">MAADSELQVHRATYEKVIAVLKYGAIACFIIAFVVVWLISGK</sequence>
<organism evidence="3 4">
    <name type="scientific">Sphingomonas echinoides</name>
    <dbReference type="NCBI Taxonomy" id="59803"/>
    <lineage>
        <taxon>Bacteria</taxon>
        <taxon>Pseudomonadati</taxon>
        <taxon>Pseudomonadota</taxon>
        <taxon>Alphaproteobacteria</taxon>
        <taxon>Sphingomonadales</taxon>
        <taxon>Sphingomonadaceae</taxon>
        <taxon>Sphingomonas</taxon>
    </lineage>
</organism>
<dbReference type="RefSeq" id="WP_086010570.1">
    <property type="nucleotide sequence ID" value="NZ_JAWXXV010000001.1"/>
</dbReference>
<evidence type="ECO:0000313" key="3">
    <source>
        <dbReference type="EMBL" id="MDX5982705.1"/>
    </source>
</evidence>
<dbReference type="Pfam" id="PF07835">
    <property type="entry name" value="COX4_pro_2"/>
    <property type="match status" value="1"/>
</dbReference>
<evidence type="ECO:0000256" key="1">
    <source>
        <dbReference type="SAM" id="Phobius"/>
    </source>
</evidence>